<feature type="domain" description="Glycosyltransferase subfamily 4-like N-terminal" evidence="2">
    <location>
        <begin position="15"/>
        <end position="180"/>
    </location>
</feature>
<protein>
    <submittedName>
        <fullName evidence="3">Glycosyltransferase</fullName>
        <ecNumber evidence="3">2.4.-.-</ecNumber>
    </submittedName>
</protein>
<dbReference type="EMBL" id="AP012029">
    <property type="protein sequence ID" value="BAJ64119.1"/>
    <property type="molecule type" value="Genomic_DNA"/>
</dbReference>
<dbReference type="Pfam" id="PF00534">
    <property type="entry name" value="Glycos_transf_1"/>
    <property type="match status" value="1"/>
</dbReference>
<dbReference type="KEGG" id="atm:ANT_20930"/>
<keyword evidence="3" id="KW-0808">Transferase</keyword>
<organism evidence="3 4">
    <name type="scientific">Anaerolinea thermophila (strain DSM 14523 / JCM 11388 / NBRC 100420 / UNI-1)</name>
    <dbReference type="NCBI Taxonomy" id="926569"/>
    <lineage>
        <taxon>Bacteria</taxon>
        <taxon>Bacillati</taxon>
        <taxon>Chloroflexota</taxon>
        <taxon>Anaerolineae</taxon>
        <taxon>Anaerolineales</taxon>
        <taxon>Anaerolineaceae</taxon>
        <taxon>Anaerolinea</taxon>
    </lineage>
</organism>
<dbReference type="GO" id="GO:0016757">
    <property type="term" value="F:glycosyltransferase activity"/>
    <property type="evidence" value="ECO:0007669"/>
    <property type="project" value="UniProtKB-KW"/>
</dbReference>
<keyword evidence="3" id="KW-0328">Glycosyltransferase</keyword>
<dbReference type="RefSeq" id="WP_013560489.1">
    <property type="nucleotide sequence ID" value="NC_014960.1"/>
</dbReference>
<feature type="domain" description="Glycosyl transferase family 1" evidence="1">
    <location>
        <begin position="197"/>
        <end position="349"/>
    </location>
</feature>
<dbReference type="SUPFAM" id="SSF53756">
    <property type="entry name" value="UDP-Glycosyltransferase/glycogen phosphorylase"/>
    <property type="match status" value="1"/>
</dbReference>
<evidence type="ECO:0000259" key="1">
    <source>
        <dbReference type="Pfam" id="PF00534"/>
    </source>
</evidence>
<dbReference type="STRING" id="926569.ANT_20930"/>
<dbReference type="InParanoid" id="E8MXN8"/>
<dbReference type="OrthoDB" id="9802525at2"/>
<dbReference type="PANTHER" id="PTHR45947">
    <property type="entry name" value="SULFOQUINOVOSYL TRANSFERASE SQD2"/>
    <property type="match status" value="1"/>
</dbReference>
<reference evidence="3 4" key="1">
    <citation type="submission" date="2010-12" db="EMBL/GenBank/DDBJ databases">
        <title>Whole genome sequence of Anaerolinea thermophila UNI-1.</title>
        <authorList>
            <person name="Narita-Yamada S."/>
            <person name="Kishi E."/>
            <person name="Watanabe Y."/>
            <person name="Takasaki K."/>
            <person name="Ankai A."/>
            <person name="Oguchi A."/>
            <person name="Fukui S."/>
            <person name="Takahashi M."/>
            <person name="Yashiro I."/>
            <person name="Hosoyama A."/>
            <person name="Sekiguchi Y."/>
            <person name="Hanada S."/>
            <person name="Fujita N."/>
        </authorList>
    </citation>
    <scope>NUCLEOTIDE SEQUENCE [LARGE SCALE GENOMIC DNA]</scope>
    <source>
        <strain evidence="4">DSM 14523 / JCM 11388 / NBRC 100420 / UNI-1</strain>
    </source>
</reference>
<dbReference type="Pfam" id="PF13439">
    <property type="entry name" value="Glyco_transf_4"/>
    <property type="match status" value="1"/>
</dbReference>
<dbReference type="EC" id="2.4.-.-" evidence="3"/>
<dbReference type="Proteomes" id="UP000008922">
    <property type="component" value="Chromosome"/>
</dbReference>
<dbReference type="PANTHER" id="PTHR45947:SF3">
    <property type="entry name" value="SULFOQUINOVOSYL TRANSFERASE SQD2"/>
    <property type="match status" value="1"/>
</dbReference>
<evidence type="ECO:0000313" key="3">
    <source>
        <dbReference type="EMBL" id="BAJ64119.1"/>
    </source>
</evidence>
<dbReference type="InterPro" id="IPR028098">
    <property type="entry name" value="Glyco_trans_4-like_N"/>
</dbReference>
<dbReference type="Gene3D" id="3.40.50.2000">
    <property type="entry name" value="Glycogen Phosphorylase B"/>
    <property type="match status" value="2"/>
</dbReference>
<gene>
    <name evidence="3" type="ordered locus">ANT_20930</name>
</gene>
<evidence type="ECO:0000313" key="4">
    <source>
        <dbReference type="Proteomes" id="UP000008922"/>
    </source>
</evidence>
<proteinExistence type="predicted"/>
<sequence length="375" mass="42703">MRIAFVADSYKPYISGVTHCITLWKRVLEQWGHEVYVVSFGDPSYNPDEDHVVYSPGIALPNGFYLGTRFSSRVQSLLEGMDVVHLNHPFLTGPLVARMLSGRQVPLVFTNHTRYDLYFRYYLPFIPEHLQKPFLRKTLASFYKQMQRVIFPSRSVQEMLARLALDVQGVIIPNGIEVERLRQGQKERCPLYAQLLGKKVILSLGRLTAEKNPRFLLQAFLNHLDSFPNTCLVFAGDGKERERLEHMVTVRNVQDRVIFAGNVPYDQVPDYLAIADVFVTASLSEVHPLTVMEAQAAGVPVVAVQAPGVDEIVADGRTGFLTPLDEHLFAGKLASLCRDEDLRTQFSRQTLAHSESFRVEHTVRRMLEEYERVLQ</sequence>
<dbReference type="InterPro" id="IPR001296">
    <property type="entry name" value="Glyco_trans_1"/>
</dbReference>
<dbReference type="AlphaFoldDB" id="E8MXN8"/>
<evidence type="ECO:0000259" key="2">
    <source>
        <dbReference type="Pfam" id="PF13439"/>
    </source>
</evidence>
<dbReference type="InterPro" id="IPR050194">
    <property type="entry name" value="Glycosyltransferase_grp1"/>
</dbReference>
<dbReference type="eggNOG" id="COG0438">
    <property type="taxonomic scope" value="Bacteria"/>
</dbReference>
<accession>E8MXN8</accession>
<name>E8MXN8_ANATU</name>
<keyword evidence="4" id="KW-1185">Reference proteome</keyword>
<dbReference type="HOGENOM" id="CLU_009583_2_0_0"/>